<name>A0A0E9RJA5_ANGAN</name>
<keyword evidence="1" id="KW-0472">Membrane</keyword>
<reference evidence="2" key="2">
    <citation type="journal article" date="2015" name="Fish Shellfish Immunol.">
        <title>Early steps in the European eel (Anguilla anguilla)-Vibrio vulnificus interaction in the gills: Role of the RtxA13 toxin.</title>
        <authorList>
            <person name="Callol A."/>
            <person name="Pajuelo D."/>
            <person name="Ebbesson L."/>
            <person name="Teles M."/>
            <person name="MacKenzie S."/>
            <person name="Amaro C."/>
        </authorList>
    </citation>
    <scope>NUCLEOTIDE SEQUENCE</scope>
</reference>
<dbReference type="AlphaFoldDB" id="A0A0E9RJA5"/>
<sequence>MAVFSKSTCSQYWQKPVLSWLCSDLVYCLYCNYWKGAICYFVWQASSVVLCMFCSGATFLTMIIYIIKQH</sequence>
<evidence type="ECO:0000256" key="1">
    <source>
        <dbReference type="SAM" id="Phobius"/>
    </source>
</evidence>
<feature type="transmembrane region" description="Helical" evidence="1">
    <location>
        <begin position="42"/>
        <end position="67"/>
    </location>
</feature>
<evidence type="ECO:0000313" key="2">
    <source>
        <dbReference type="EMBL" id="JAH29194.1"/>
    </source>
</evidence>
<accession>A0A0E9RJA5</accession>
<reference evidence="2" key="1">
    <citation type="submission" date="2014-11" db="EMBL/GenBank/DDBJ databases">
        <authorList>
            <person name="Amaro Gonzalez C."/>
        </authorList>
    </citation>
    <scope>NUCLEOTIDE SEQUENCE</scope>
</reference>
<keyword evidence="1" id="KW-1133">Transmembrane helix</keyword>
<proteinExistence type="predicted"/>
<dbReference type="EMBL" id="GBXM01079383">
    <property type="protein sequence ID" value="JAH29194.1"/>
    <property type="molecule type" value="Transcribed_RNA"/>
</dbReference>
<organism evidence="2">
    <name type="scientific">Anguilla anguilla</name>
    <name type="common">European freshwater eel</name>
    <name type="synonym">Muraena anguilla</name>
    <dbReference type="NCBI Taxonomy" id="7936"/>
    <lineage>
        <taxon>Eukaryota</taxon>
        <taxon>Metazoa</taxon>
        <taxon>Chordata</taxon>
        <taxon>Craniata</taxon>
        <taxon>Vertebrata</taxon>
        <taxon>Euteleostomi</taxon>
        <taxon>Actinopterygii</taxon>
        <taxon>Neopterygii</taxon>
        <taxon>Teleostei</taxon>
        <taxon>Anguilliformes</taxon>
        <taxon>Anguillidae</taxon>
        <taxon>Anguilla</taxon>
    </lineage>
</organism>
<keyword evidence="1" id="KW-0812">Transmembrane</keyword>
<protein>
    <submittedName>
        <fullName evidence="2">Uncharacterized protein</fullName>
    </submittedName>
</protein>